<evidence type="ECO:0000259" key="1">
    <source>
        <dbReference type="PROSITE" id="PS51186"/>
    </source>
</evidence>
<dbReference type="Pfam" id="PF00583">
    <property type="entry name" value="Acetyltransf_1"/>
    <property type="match status" value="1"/>
</dbReference>
<dbReference type="Gene3D" id="3.40.630.30">
    <property type="match status" value="1"/>
</dbReference>
<gene>
    <name evidence="2" type="ordered locus">Bcav_0237</name>
</gene>
<dbReference type="RefSeq" id="WP_012725282.1">
    <property type="nucleotide sequence ID" value="NC_012669.1"/>
</dbReference>
<keyword evidence="2" id="KW-0808">Transferase</keyword>
<dbReference type="EMBL" id="CP001618">
    <property type="protein sequence ID" value="ACQ78502.1"/>
    <property type="molecule type" value="Genomic_DNA"/>
</dbReference>
<keyword evidence="3" id="KW-1185">Reference proteome</keyword>
<dbReference type="eggNOG" id="COG1247">
    <property type="taxonomic scope" value="Bacteria"/>
</dbReference>
<name>C5BVR2_BEUC1</name>
<dbReference type="Proteomes" id="UP000007962">
    <property type="component" value="Chromosome"/>
</dbReference>
<dbReference type="InterPro" id="IPR000182">
    <property type="entry name" value="GNAT_dom"/>
</dbReference>
<dbReference type="OrthoDB" id="4936934at2"/>
<feature type="domain" description="N-acetyltransferase" evidence="1">
    <location>
        <begin position="10"/>
        <end position="163"/>
    </location>
</feature>
<dbReference type="STRING" id="471853.Bcav_0237"/>
<dbReference type="CDD" id="cd04301">
    <property type="entry name" value="NAT_SF"/>
    <property type="match status" value="1"/>
</dbReference>
<protein>
    <submittedName>
        <fullName evidence="2">GCN5-related protein N-acetyltransferase</fullName>
    </submittedName>
</protein>
<proteinExistence type="predicted"/>
<accession>C5BVR2</accession>
<dbReference type="KEGG" id="bcv:Bcav_0237"/>
<organism evidence="2 3">
    <name type="scientific">Beutenbergia cavernae (strain ATCC BAA-8 / DSM 12333 / CCUG 43141 / JCM 11478 / NBRC 16432 / NCIMB 13614 / HKI 0122)</name>
    <dbReference type="NCBI Taxonomy" id="471853"/>
    <lineage>
        <taxon>Bacteria</taxon>
        <taxon>Bacillati</taxon>
        <taxon>Actinomycetota</taxon>
        <taxon>Actinomycetes</taxon>
        <taxon>Micrococcales</taxon>
        <taxon>Beutenbergiaceae</taxon>
        <taxon>Beutenbergia</taxon>
    </lineage>
</organism>
<sequence length="163" mass="17576">MADPAVPQGIEVRLARDDELEQVVRLRWRWSSERGTPVVAESDHVAAAAAWAREHRDTHLPHIALDDGGVVVGMAWLALTPRVPGVGQLQRTSGDLQSCYVVPERRGAGIGGALTRAVLATALERGAEHVTVHASPSSVRMYARHGFAHSDRLLWAEAAIAEA</sequence>
<dbReference type="AlphaFoldDB" id="C5BVR2"/>
<dbReference type="HOGENOM" id="CLU_013985_35_1_11"/>
<evidence type="ECO:0000313" key="2">
    <source>
        <dbReference type="EMBL" id="ACQ78502.1"/>
    </source>
</evidence>
<evidence type="ECO:0000313" key="3">
    <source>
        <dbReference type="Proteomes" id="UP000007962"/>
    </source>
</evidence>
<dbReference type="GO" id="GO:0016747">
    <property type="term" value="F:acyltransferase activity, transferring groups other than amino-acyl groups"/>
    <property type="evidence" value="ECO:0007669"/>
    <property type="project" value="InterPro"/>
</dbReference>
<dbReference type="SUPFAM" id="SSF55729">
    <property type="entry name" value="Acyl-CoA N-acyltransferases (Nat)"/>
    <property type="match status" value="1"/>
</dbReference>
<reference evidence="2 3" key="1">
    <citation type="journal article" date="2009" name="Stand. Genomic Sci.">
        <title>Complete genome sequence of Beutenbergia cavernae type strain (HKI 0122).</title>
        <authorList>
            <person name="Land M."/>
            <person name="Pukall R."/>
            <person name="Abt B."/>
            <person name="Goker M."/>
            <person name="Rohde M."/>
            <person name="Glavina Del Rio T."/>
            <person name="Tice H."/>
            <person name="Copeland A."/>
            <person name="Cheng J.F."/>
            <person name="Lucas S."/>
            <person name="Chen F."/>
            <person name="Nolan M."/>
            <person name="Bruce D."/>
            <person name="Goodwin L."/>
            <person name="Pitluck S."/>
            <person name="Ivanova N."/>
            <person name="Mavromatis K."/>
            <person name="Ovchinnikova G."/>
            <person name="Pati A."/>
            <person name="Chen A."/>
            <person name="Palaniappan K."/>
            <person name="Hauser L."/>
            <person name="Chang Y.J."/>
            <person name="Jefferies C.C."/>
            <person name="Saunders E."/>
            <person name="Brettin T."/>
            <person name="Detter J.C."/>
            <person name="Han C."/>
            <person name="Chain P."/>
            <person name="Bristow J."/>
            <person name="Eisen J.A."/>
            <person name="Markowitz V."/>
            <person name="Hugenholtz P."/>
            <person name="Kyrpides N.C."/>
            <person name="Klenk H.P."/>
            <person name="Lapidus A."/>
        </authorList>
    </citation>
    <scope>NUCLEOTIDE SEQUENCE [LARGE SCALE GENOMIC DNA]</scope>
    <source>
        <strain evidence="3">ATCC BAA-8 / DSM 12333 / NBRC 16432</strain>
    </source>
</reference>
<dbReference type="InterPro" id="IPR016181">
    <property type="entry name" value="Acyl_CoA_acyltransferase"/>
</dbReference>
<dbReference type="PROSITE" id="PS51186">
    <property type="entry name" value="GNAT"/>
    <property type="match status" value="1"/>
</dbReference>